<accession>A0A6J5H5Q4</accession>
<protein>
    <recommendedName>
        <fullName evidence="3">Transposase</fullName>
    </recommendedName>
</protein>
<proteinExistence type="predicted"/>
<organism evidence="1 2">
    <name type="scientific">Paraburkholderia fynbosensis</name>
    <dbReference type="NCBI Taxonomy" id="1200993"/>
    <lineage>
        <taxon>Bacteria</taxon>
        <taxon>Pseudomonadati</taxon>
        <taxon>Pseudomonadota</taxon>
        <taxon>Betaproteobacteria</taxon>
        <taxon>Burkholderiales</taxon>
        <taxon>Burkholderiaceae</taxon>
        <taxon>Paraburkholderia</taxon>
    </lineage>
</organism>
<dbReference type="AlphaFoldDB" id="A0A6J5H5Q4"/>
<evidence type="ECO:0000313" key="2">
    <source>
        <dbReference type="Proteomes" id="UP000494252"/>
    </source>
</evidence>
<keyword evidence="2" id="KW-1185">Reference proteome</keyword>
<evidence type="ECO:0008006" key="3">
    <source>
        <dbReference type="Google" id="ProtNLM"/>
    </source>
</evidence>
<evidence type="ECO:0000313" key="1">
    <source>
        <dbReference type="EMBL" id="CAB3810868.1"/>
    </source>
</evidence>
<gene>
    <name evidence="1" type="ORF">LMG27177_07545</name>
</gene>
<dbReference type="EMBL" id="CADIKI010000051">
    <property type="protein sequence ID" value="CAB3810868.1"/>
    <property type="molecule type" value="Genomic_DNA"/>
</dbReference>
<reference evidence="1 2" key="1">
    <citation type="submission" date="2020-04" db="EMBL/GenBank/DDBJ databases">
        <authorList>
            <person name="De Canck E."/>
        </authorList>
    </citation>
    <scope>NUCLEOTIDE SEQUENCE [LARGE SCALE GENOMIC DNA]</scope>
    <source>
        <strain evidence="1 2">LMG 27177</strain>
    </source>
</reference>
<sequence length="57" mass="6753">MRWVQRFTPEFVKRGKRLAMKAAQSWRVEETYVKIRGKLTADKESCATRTNFVEPYG</sequence>
<dbReference type="Proteomes" id="UP000494252">
    <property type="component" value="Unassembled WGS sequence"/>
</dbReference>
<name>A0A6J5H5Q4_9BURK</name>